<geneLocation type="plasmid" evidence="1 2">
    <name>pPSB1-4</name>
</geneLocation>
<evidence type="ECO:0000313" key="2">
    <source>
        <dbReference type="Proteomes" id="UP000029558"/>
    </source>
</evidence>
<protein>
    <submittedName>
        <fullName evidence="1">Integrase</fullName>
    </submittedName>
</protein>
<gene>
    <name evidence="1" type="ORF">KU39_4p5</name>
</gene>
<proteinExistence type="predicted"/>
<organism evidence="1 2">
    <name type="scientific">Piscirickettsia salmonis</name>
    <dbReference type="NCBI Taxonomy" id="1238"/>
    <lineage>
        <taxon>Bacteria</taxon>
        <taxon>Pseudomonadati</taxon>
        <taxon>Pseudomonadota</taxon>
        <taxon>Gammaproteobacteria</taxon>
        <taxon>Thiotrichales</taxon>
        <taxon>Piscirickettsiaceae</taxon>
        <taxon>Piscirickettsia</taxon>
    </lineage>
</organism>
<sequence length="56" mass="6317">MGLNKQAKILSERQRKNGAKLTTINHLPNPQHCDVPALYQSRLRAKEIAALTGRCY</sequence>
<reference evidence="1 2" key="1">
    <citation type="journal article" date="2014" name="Genome Announc.">
        <title>Comparative Genome Analysis of Two Isolates of the Fish Pathogen Piscirickettsia salmonis from Different Hosts Reveals Major Differences in Virulence-Associated Secretion Systems.</title>
        <authorList>
            <person name="Bohle H."/>
            <person name="Henriquez P."/>
            <person name="Grothusen H."/>
            <person name="Navas E."/>
            <person name="Sandoval A."/>
            <person name="Bustamante F."/>
            <person name="Bustos P."/>
            <person name="Mancilla M."/>
        </authorList>
    </citation>
    <scope>NUCLEOTIDE SEQUENCE [LARGE SCALE GENOMIC DNA]</scope>
    <source>
        <strain evidence="2">B1-32597</strain>
    </source>
</reference>
<keyword evidence="1" id="KW-0614">Plasmid</keyword>
<accession>A0AAC8VLS0</accession>
<dbReference type="AlphaFoldDB" id="A0AAC8VLS0"/>
<evidence type="ECO:0000313" key="1">
    <source>
        <dbReference type="EMBL" id="ALB24701.1"/>
    </source>
</evidence>
<dbReference type="Proteomes" id="UP000029558">
    <property type="component" value="Plasmid pPSB1-4"/>
</dbReference>
<dbReference type="EMBL" id="CP012512">
    <property type="protein sequence ID" value="ALB24701.1"/>
    <property type="molecule type" value="Genomic_DNA"/>
</dbReference>
<name>A0AAC8VLS0_PISSA</name>